<dbReference type="InterPro" id="IPR010998">
    <property type="entry name" value="Integrase_recombinase_N"/>
</dbReference>
<evidence type="ECO:0000256" key="9">
    <source>
        <dbReference type="PROSITE-ProRule" id="PRU01248"/>
    </source>
</evidence>
<keyword evidence="3" id="KW-0132">Cell division</keyword>
<keyword evidence="4" id="KW-0159">Chromosome partition</keyword>
<dbReference type="GO" id="GO:0007059">
    <property type="term" value="P:chromosome segregation"/>
    <property type="evidence" value="ECO:0007669"/>
    <property type="project" value="UniProtKB-KW"/>
</dbReference>
<keyword evidence="7" id="KW-0233">DNA recombination</keyword>
<dbReference type="SUPFAM" id="SSF47823">
    <property type="entry name" value="lambda integrase-like, N-terminal domain"/>
    <property type="match status" value="1"/>
</dbReference>
<evidence type="ECO:0000313" key="13">
    <source>
        <dbReference type="Proteomes" id="UP000249343"/>
    </source>
</evidence>
<keyword evidence="5" id="KW-0229">DNA integration</keyword>
<dbReference type="InterPro" id="IPR002104">
    <property type="entry name" value="Integrase_catalytic"/>
</dbReference>
<dbReference type="AlphaFoldDB" id="A0A328IME2"/>
<dbReference type="InterPro" id="IPR013762">
    <property type="entry name" value="Integrase-like_cat_sf"/>
</dbReference>
<dbReference type="Gene3D" id="1.10.443.10">
    <property type="entry name" value="Intergrase catalytic core"/>
    <property type="match status" value="1"/>
</dbReference>
<dbReference type="InterPro" id="IPR044068">
    <property type="entry name" value="CB"/>
</dbReference>
<name>A0A328IME2_9MOLU</name>
<sequence length="317" mass="37962">MIVNLIKEFEIFLKIERNYSPLTIKSYINDLKEFKSFLIQKNLLFNFTNLTKYEEARMFVSELKIKKIQNVSIIRKISSLRTFCNFLLERYNISDNVFKLIKIKKKNKKLPKIIAEDKIKMLFDSIDLKNHLDYRNYLILEILYSCGLRVSELTNLKIEDIYFNNSQILIYGKGGKNRYLPIHDNLLKMLNYYIINIRNKFIVKNNIREKKNYFFLFVNYLGNRLTERGVRFIIKKICNKVNDKIKISPHTLRHVFATVLLNNGADLRVVQELLGHANLKTTQIYTYVSNNFLTDIFLKKHPRNIYKKNFKLKKKEF</sequence>
<evidence type="ECO:0000256" key="3">
    <source>
        <dbReference type="ARBA" id="ARBA00022618"/>
    </source>
</evidence>
<evidence type="ECO:0000256" key="7">
    <source>
        <dbReference type="ARBA" id="ARBA00023172"/>
    </source>
</evidence>
<dbReference type="Pfam" id="PF02899">
    <property type="entry name" value="Phage_int_SAM_1"/>
    <property type="match status" value="1"/>
</dbReference>
<dbReference type="SUPFAM" id="SSF56349">
    <property type="entry name" value="DNA breaking-rejoining enzymes"/>
    <property type="match status" value="1"/>
</dbReference>
<dbReference type="GO" id="GO:0051301">
    <property type="term" value="P:cell division"/>
    <property type="evidence" value="ECO:0007669"/>
    <property type="project" value="UniProtKB-KW"/>
</dbReference>
<evidence type="ECO:0000256" key="6">
    <source>
        <dbReference type="ARBA" id="ARBA00023125"/>
    </source>
</evidence>
<evidence type="ECO:0000259" key="10">
    <source>
        <dbReference type="PROSITE" id="PS51898"/>
    </source>
</evidence>
<keyword evidence="2" id="KW-0963">Cytoplasm</keyword>
<comment type="subcellular location">
    <subcellularLocation>
        <location evidence="1">Cytoplasm</location>
    </subcellularLocation>
</comment>
<dbReference type="GO" id="GO:0006310">
    <property type="term" value="P:DNA recombination"/>
    <property type="evidence" value="ECO:0007669"/>
    <property type="project" value="UniProtKB-KW"/>
</dbReference>
<dbReference type="EMBL" id="JHUK01000001">
    <property type="protein sequence ID" value="RAM58008.1"/>
    <property type="molecule type" value="Genomic_DNA"/>
</dbReference>
<dbReference type="PANTHER" id="PTHR30349">
    <property type="entry name" value="PHAGE INTEGRASE-RELATED"/>
    <property type="match status" value="1"/>
</dbReference>
<evidence type="ECO:0000256" key="8">
    <source>
        <dbReference type="ARBA" id="ARBA00023306"/>
    </source>
</evidence>
<gene>
    <name evidence="12" type="ORF">DH96_00415</name>
</gene>
<dbReference type="GO" id="GO:0003677">
    <property type="term" value="F:DNA binding"/>
    <property type="evidence" value="ECO:0007669"/>
    <property type="project" value="UniProtKB-UniRule"/>
</dbReference>
<dbReference type="GO" id="GO:0005737">
    <property type="term" value="C:cytoplasm"/>
    <property type="evidence" value="ECO:0007669"/>
    <property type="project" value="UniProtKB-SubCell"/>
</dbReference>
<dbReference type="GO" id="GO:0015074">
    <property type="term" value="P:DNA integration"/>
    <property type="evidence" value="ECO:0007669"/>
    <property type="project" value="UniProtKB-KW"/>
</dbReference>
<evidence type="ECO:0000256" key="5">
    <source>
        <dbReference type="ARBA" id="ARBA00022908"/>
    </source>
</evidence>
<comment type="caution">
    <text evidence="12">The sequence shown here is derived from an EMBL/GenBank/DDBJ whole genome shotgun (WGS) entry which is preliminary data.</text>
</comment>
<evidence type="ECO:0000256" key="1">
    <source>
        <dbReference type="ARBA" id="ARBA00004496"/>
    </source>
</evidence>
<dbReference type="PROSITE" id="PS51900">
    <property type="entry name" value="CB"/>
    <property type="match status" value="1"/>
</dbReference>
<dbReference type="Pfam" id="PF00589">
    <property type="entry name" value="Phage_integrase"/>
    <property type="match status" value="1"/>
</dbReference>
<dbReference type="Gene3D" id="1.10.150.130">
    <property type="match status" value="1"/>
</dbReference>
<dbReference type="InterPro" id="IPR004107">
    <property type="entry name" value="Integrase_SAM-like_N"/>
</dbReference>
<protein>
    <submittedName>
        <fullName evidence="12">Integrase</fullName>
    </submittedName>
</protein>
<keyword evidence="13" id="KW-1185">Reference proteome</keyword>
<dbReference type="PANTHER" id="PTHR30349:SF77">
    <property type="entry name" value="TYROSINE RECOMBINASE XERC"/>
    <property type="match status" value="1"/>
</dbReference>
<organism evidence="12 13">
    <name type="scientific">Candidatus Phytoplasma oryzae</name>
    <dbReference type="NCBI Taxonomy" id="203274"/>
    <lineage>
        <taxon>Bacteria</taxon>
        <taxon>Bacillati</taxon>
        <taxon>Mycoplasmatota</taxon>
        <taxon>Mollicutes</taxon>
        <taxon>Acholeplasmatales</taxon>
        <taxon>Acholeplasmataceae</taxon>
        <taxon>Candidatus Phytoplasma</taxon>
        <taxon>16SrXI (Rice yellow dwarf group)</taxon>
    </lineage>
</organism>
<dbReference type="OrthoDB" id="9801717at2"/>
<dbReference type="PROSITE" id="PS51898">
    <property type="entry name" value="TYR_RECOMBINASE"/>
    <property type="match status" value="1"/>
</dbReference>
<proteinExistence type="predicted"/>
<feature type="domain" description="Core-binding (CB)" evidence="11">
    <location>
        <begin position="1"/>
        <end position="88"/>
    </location>
</feature>
<evidence type="ECO:0000256" key="2">
    <source>
        <dbReference type="ARBA" id="ARBA00022490"/>
    </source>
</evidence>
<dbReference type="Proteomes" id="UP000249343">
    <property type="component" value="Unassembled WGS sequence"/>
</dbReference>
<dbReference type="InterPro" id="IPR011010">
    <property type="entry name" value="DNA_brk_join_enz"/>
</dbReference>
<evidence type="ECO:0000259" key="11">
    <source>
        <dbReference type="PROSITE" id="PS51900"/>
    </source>
</evidence>
<evidence type="ECO:0000256" key="4">
    <source>
        <dbReference type="ARBA" id="ARBA00022829"/>
    </source>
</evidence>
<accession>A0A328IME2</accession>
<evidence type="ECO:0000313" key="12">
    <source>
        <dbReference type="EMBL" id="RAM58008.1"/>
    </source>
</evidence>
<dbReference type="InterPro" id="IPR050090">
    <property type="entry name" value="Tyrosine_recombinase_XerCD"/>
</dbReference>
<keyword evidence="8" id="KW-0131">Cell cycle</keyword>
<feature type="domain" description="Tyr recombinase" evidence="10">
    <location>
        <begin position="109"/>
        <end position="298"/>
    </location>
</feature>
<dbReference type="CDD" id="cd00798">
    <property type="entry name" value="INT_XerDC_C"/>
    <property type="match status" value="1"/>
</dbReference>
<reference evidence="12 13" key="1">
    <citation type="submission" date="2014-04" db="EMBL/GenBank/DDBJ databases">
        <title>Genome study of Napier grass stunt phytoplasma.</title>
        <authorList>
            <person name="Kawicha P."/>
            <person name="Dickinson M."/>
            <person name="Hodgetts J."/>
        </authorList>
    </citation>
    <scope>NUCLEOTIDE SEQUENCE [LARGE SCALE GENOMIC DNA]</scope>
    <source>
        <strain evidence="12 13">NGS-S10</strain>
    </source>
</reference>
<keyword evidence="6 9" id="KW-0238">DNA-binding</keyword>